<feature type="compositionally biased region" description="Acidic residues" evidence="3">
    <location>
        <begin position="123"/>
        <end position="135"/>
    </location>
</feature>
<name>A0AA88A437_FICCA</name>
<feature type="compositionally biased region" description="Basic and acidic residues" evidence="3">
    <location>
        <begin position="252"/>
        <end position="269"/>
    </location>
</feature>
<evidence type="ECO:0000259" key="4">
    <source>
        <dbReference type="Pfam" id="PF03763"/>
    </source>
</evidence>
<feature type="region of interest" description="Disordered" evidence="3">
    <location>
        <begin position="205"/>
        <end position="278"/>
    </location>
</feature>
<gene>
    <name evidence="5" type="ORF">TIFTF001_018333</name>
</gene>
<feature type="compositionally biased region" description="Low complexity" evidence="3">
    <location>
        <begin position="239"/>
        <end position="251"/>
    </location>
</feature>
<feature type="compositionally biased region" description="Low complexity" evidence="3">
    <location>
        <begin position="12"/>
        <end position="26"/>
    </location>
</feature>
<reference evidence="5" key="1">
    <citation type="submission" date="2023-07" db="EMBL/GenBank/DDBJ databases">
        <title>draft genome sequence of fig (Ficus carica).</title>
        <authorList>
            <person name="Takahashi T."/>
            <person name="Nishimura K."/>
        </authorList>
    </citation>
    <scope>NUCLEOTIDE SEQUENCE</scope>
</reference>
<dbReference type="Proteomes" id="UP001187192">
    <property type="component" value="Unassembled WGS sequence"/>
</dbReference>
<protein>
    <recommendedName>
        <fullName evidence="4">Remorin C-terminal domain-containing protein</fullName>
    </recommendedName>
</protein>
<organism evidence="5 6">
    <name type="scientific">Ficus carica</name>
    <name type="common">Common fig</name>
    <dbReference type="NCBI Taxonomy" id="3494"/>
    <lineage>
        <taxon>Eukaryota</taxon>
        <taxon>Viridiplantae</taxon>
        <taxon>Streptophyta</taxon>
        <taxon>Embryophyta</taxon>
        <taxon>Tracheophyta</taxon>
        <taxon>Spermatophyta</taxon>
        <taxon>Magnoliopsida</taxon>
        <taxon>eudicotyledons</taxon>
        <taxon>Gunneridae</taxon>
        <taxon>Pentapetalae</taxon>
        <taxon>rosids</taxon>
        <taxon>fabids</taxon>
        <taxon>Rosales</taxon>
        <taxon>Moraceae</taxon>
        <taxon>Ficeae</taxon>
        <taxon>Ficus</taxon>
    </lineage>
</organism>
<feature type="domain" description="Remorin C-terminal" evidence="4">
    <location>
        <begin position="304"/>
        <end position="361"/>
    </location>
</feature>
<evidence type="ECO:0000313" key="6">
    <source>
        <dbReference type="Proteomes" id="UP001187192"/>
    </source>
</evidence>
<evidence type="ECO:0000256" key="3">
    <source>
        <dbReference type="SAM" id="MobiDB-lite"/>
    </source>
</evidence>
<dbReference type="EMBL" id="BTGU01000030">
    <property type="protein sequence ID" value="GMN49169.1"/>
    <property type="molecule type" value="Genomic_DNA"/>
</dbReference>
<feature type="region of interest" description="Disordered" evidence="3">
    <location>
        <begin position="1"/>
        <end position="26"/>
    </location>
</feature>
<feature type="coiled-coil region" evidence="2">
    <location>
        <begin position="318"/>
        <end position="345"/>
    </location>
</feature>
<evidence type="ECO:0000256" key="1">
    <source>
        <dbReference type="ARBA" id="ARBA00005711"/>
    </source>
</evidence>
<dbReference type="PANTHER" id="PTHR31471">
    <property type="entry name" value="OS02G0116800 PROTEIN"/>
    <property type="match status" value="1"/>
</dbReference>
<evidence type="ECO:0000256" key="2">
    <source>
        <dbReference type="SAM" id="Coils"/>
    </source>
</evidence>
<comment type="similarity">
    <text evidence="1">Belongs to the remorin family.</text>
</comment>
<feature type="region of interest" description="Disordered" evidence="3">
    <location>
        <begin position="84"/>
        <end position="150"/>
    </location>
</feature>
<dbReference type="AlphaFoldDB" id="A0AA88A437"/>
<feature type="compositionally biased region" description="Polar residues" evidence="3">
    <location>
        <begin position="92"/>
        <end position="103"/>
    </location>
</feature>
<evidence type="ECO:0000313" key="5">
    <source>
        <dbReference type="EMBL" id="GMN49169.1"/>
    </source>
</evidence>
<dbReference type="InterPro" id="IPR005516">
    <property type="entry name" value="Remorin_C"/>
</dbReference>
<dbReference type="PANTHER" id="PTHR31471:SF52">
    <property type="entry name" value="F12A21.28"/>
    <property type="match status" value="1"/>
</dbReference>
<proteinExistence type="inferred from homology"/>
<sequence>MRSIEDKGYNNGQGQDQSSISSSGSGLISFEFHKGNTISNVGASRGNLASYHHNHNHNHHHRRGLGKSTPSKWDDAQKWLVGLSRGGEKMAKSQSKSSKPRNSNADDLRLIAPVPQKEQDQYSSEEEEEEEEEENGNNIGVETKNVDGQESIWRVNKPVVMENNDMSNNNAVVRSICVRDMGTDMTPIASQEPSRTTTPLRATTPVARSPISSGSSTPMRCQHRGSVEGQHACGGEACGRGNSSNNGSSTRRYVEELSGDCKGKSEKSGSSDQGANKLNPLETRAVAWDEAERAKYMARCSNFVKAERIKARAEEKLSNKLAATRRIAEEKRANAEAELNEKALRTSERADYIRRTGHLPSSFSFKLPSLCW</sequence>
<keyword evidence="6" id="KW-1185">Reference proteome</keyword>
<feature type="compositionally biased region" description="Polar residues" evidence="3">
    <location>
        <begin position="210"/>
        <end position="219"/>
    </location>
</feature>
<dbReference type="Pfam" id="PF03763">
    <property type="entry name" value="Remorin_C"/>
    <property type="match status" value="1"/>
</dbReference>
<feature type="compositionally biased region" description="Basic residues" evidence="3">
    <location>
        <begin position="52"/>
        <end position="65"/>
    </location>
</feature>
<feature type="region of interest" description="Disordered" evidence="3">
    <location>
        <begin position="41"/>
        <end position="72"/>
    </location>
</feature>
<keyword evidence="2" id="KW-0175">Coiled coil</keyword>
<accession>A0AA88A437</accession>
<comment type="caution">
    <text evidence="5">The sequence shown here is derived from an EMBL/GenBank/DDBJ whole genome shotgun (WGS) entry which is preliminary data.</text>
</comment>